<organism evidence="1">
    <name type="scientific">hydrothermal vent metagenome</name>
    <dbReference type="NCBI Taxonomy" id="652676"/>
    <lineage>
        <taxon>unclassified sequences</taxon>
        <taxon>metagenomes</taxon>
        <taxon>ecological metagenomes</taxon>
    </lineage>
</organism>
<name>A0A3B0QNK3_9ZZZZ</name>
<dbReference type="AlphaFoldDB" id="A0A3B0QNK3"/>
<gene>
    <name evidence="1" type="ORF">MNBD_DELTA01-315</name>
</gene>
<protein>
    <submittedName>
        <fullName evidence="1">Uncharacterized protein</fullName>
    </submittedName>
</protein>
<dbReference type="EMBL" id="UOEA01000036">
    <property type="protein sequence ID" value="VAV83180.1"/>
    <property type="molecule type" value="Genomic_DNA"/>
</dbReference>
<sequence length="55" mass="6499">MSRTAGIYLECPMCDCEIPISGEEDMRDEIYCPFCDTPLLLKKNRKDEFFLQENF</sequence>
<accession>A0A3B0QNK3</accession>
<reference evidence="1" key="1">
    <citation type="submission" date="2018-06" db="EMBL/GenBank/DDBJ databases">
        <authorList>
            <person name="Zhirakovskaya E."/>
        </authorList>
    </citation>
    <scope>NUCLEOTIDE SEQUENCE</scope>
</reference>
<proteinExistence type="predicted"/>
<evidence type="ECO:0000313" key="1">
    <source>
        <dbReference type="EMBL" id="VAV83180.1"/>
    </source>
</evidence>